<evidence type="ECO:0000313" key="2">
    <source>
        <dbReference type="EMBL" id="RVT56365.1"/>
    </source>
</evidence>
<evidence type="ECO:0000313" key="3">
    <source>
        <dbReference type="Proteomes" id="UP000288024"/>
    </source>
</evidence>
<name>A0A3S2TQI9_9BACI</name>
<dbReference type="Proteomes" id="UP000288024">
    <property type="component" value="Unassembled WGS sequence"/>
</dbReference>
<comment type="caution">
    <text evidence="2">The sequence shown here is derived from an EMBL/GenBank/DDBJ whole genome shotgun (WGS) entry which is preliminary data.</text>
</comment>
<proteinExistence type="predicted"/>
<dbReference type="InterPro" id="IPR037883">
    <property type="entry name" value="Knr4/Smi1-like_sf"/>
</dbReference>
<sequence length="195" mass="22710">MKKIIEKALNYNGPIEQFKQSGLTIIYLSQELKEDKKIVFPDNVAHSFFSPVTDELILQTEKEHNIKFPTIYKELIKVSNGFSLESGYLAFFGLPLGLWKGFTQKEKAFFYHDIIQVNKSHAPKKITNRYFVIGQDYGNNNWFGIKDNKIFVINKYGKQLGEIDFINECIKSVEKYNSNSDETIAYIKDLFKNRI</sequence>
<evidence type="ECO:0000259" key="1">
    <source>
        <dbReference type="SMART" id="SM00860"/>
    </source>
</evidence>
<keyword evidence="3" id="KW-1185">Reference proteome</keyword>
<organism evidence="2 3">
    <name type="scientific">Niallia taxi</name>
    <dbReference type="NCBI Taxonomy" id="2499688"/>
    <lineage>
        <taxon>Bacteria</taxon>
        <taxon>Bacillati</taxon>
        <taxon>Bacillota</taxon>
        <taxon>Bacilli</taxon>
        <taxon>Bacillales</taxon>
        <taxon>Bacillaceae</taxon>
        <taxon>Niallia</taxon>
    </lineage>
</organism>
<dbReference type="RefSeq" id="WP_127742933.1">
    <property type="nucleotide sequence ID" value="NZ_CP196004.1"/>
</dbReference>
<dbReference type="InterPro" id="IPR018958">
    <property type="entry name" value="Knr4/Smi1-like_dom"/>
</dbReference>
<accession>A0A3S2TQI9</accession>
<protein>
    <submittedName>
        <fullName evidence="2">SMI1/KNR4 family protein</fullName>
    </submittedName>
</protein>
<dbReference type="Gene3D" id="3.40.1580.10">
    <property type="entry name" value="SMI1/KNR4-like"/>
    <property type="match status" value="1"/>
</dbReference>
<dbReference type="SMART" id="SM00860">
    <property type="entry name" value="SMI1_KNR4"/>
    <property type="match status" value="1"/>
</dbReference>
<feature type="domain" description="Knr4/Smi1-like" evidence="1">
    <location>
        <begin position="51"/>
        <end position="193"/>
    </location>
</feature>
<gene>
    <name evidence="2" type="ORF">EM808_27660</name>
</gene>
<dbReference type="EMBL" id="RZTZ01000031">
    <property type="protein sequence ID" value="RVT56365.1"/>
    <property type="molecule type" value="Genomic_DNA"/>
</dbReference>
<reference evidence="2 3" key="1">
    <citation type="submission" date="2019-01" db="EMBL/GenBank/DDBJ databases">
        <title>Bacillus sp. M5HDSG1-1, whole genome shotgun sequence.</title>
        <authorList>
            <person name="Tuo L."/>
        </authorList>
    </citation>
    <scope>NUCLEOTIDE SEQUENCE [LARGE SCALE GENOMIC DNA]</scope>
    <source>
        <strain evidence="2 3">M5HDSG1-1</strain>
    </source>
</reference>
<dbReference type="SUPFAM" id="SSF160631">
    <property type="entry name" value="SMI1/KNR4-like"/>
    <property type="match status" value="1"/>
</dbReference>
<dbReference type="AlphaFoldDB" id="A0A3S2TQI9"/>
<dbReference type="GeneID" id="87620638"/>
<dbReference type="Pfam" id="PF09346">
    <property type="entry name" value="SMI1_KNR4"/>
    <property type="match status" value="1"/>
</dbReference>